<reference evidence="2" key="2">
    <citation type="journal article" date="2015" name="Data Brief">
        <title>Shoot transcriptome of the giant reed, Arundo donax.</title>
        <authorList>
            <person name="Barrero R.A."/>
            <person name="Guerrero F.D."/>
            <person name="Moolhuijzen P."/>
            <person name="Goolsby J.A."/>
            <person name="Tidwell J."/>
            <person name="Bellgard S.E."/>
            <person name="Bellgard M.I."/>
        </authorList>
    </citation>
    <scope>NUCLEOTIDE SEQUENCE</scope>
    <source>
        <tissue evidence="2">Shoot tissue taken approximately 20 cm above the soil surface</tissue>
    </source>
</reference>
<accession>A0A0A9EB06</accession>
<feature type="compositionally biased region" description="Basic residues" evidence="1">
    <location>
        <begin position="1"/>
        <end position="22"/>
    </location>
</feature>
<feature type="region of interest" description="Disordered" evidence="1">
    <location>
        <begin position="1"/>
        <end position="57"/>
    </location>
</feature>
<reference evidence="2" key="1">
    <citation type="submission" date="2014-09" db="EMBL/GenBank/DDBJ databases">
        <authorList>
            <person name="Magalhaes I.L.F."/>
            <person name="Oliveira U."/>
            <person name="Santos F.R."/>
            <person name="Vidigal T.H.D.A."/>
            <person name="Brescovit A.D."/>
            <person name="Santos A.J."/>
        </authorList>
    </citation>
    <scope>NUCLEOTIDE SEQUENCE</scope>
    <source>
        <tissue evidence="2">Shoot tissue taken approximately 20 cm above the soil surface</tissue>
    </source>
</reference>
<dbReference type="AlphaFoldDB" id="A0A0A9EB06"/>
<sequence length="57" mass="6690">MRTMRHFRSPRRRSLGPRRARRGAYDTRSRRKPCGGRTNQCTRRSRGGAAWTGSRRS</sequence>
<evidence type="ECO:0000313" key="2">
    <source>
        <dbReference type="EMBL" id="JAD97231.1"/>
    </source>
</evidence>
<protein>
    <submittedName>
        <fullName evidence="2">Uncharacterized protein</fullName>
    </submittedName>
</protein>
<name>A0A0A9EB06_ARUDO</name>
<dbReference type="EMBL" id="GBRH01200664">
    <property type="protein sequence ID" value="JAD97231.1"/>
    <property type="molecule type" value="Transcribed_RNA"/>
</dbReference>
<evidence type="ECO:0000256" key="1">
    <source>
        <dbReference type="SAM" id="MobiDB-lite"/>
    </source>
</evidence>
<proteinExistence type="predicted"/>
<organism evidence="2">
    <name type="scientific">Arundo donax</name>
    <name type="common">Giant reed</name>
    <name type="synonym">Donax arundinaceus</name>
    <dbReference type="NCBI Taxonomy" id="35708"/>
    <lineage>
        <taxon>Eukaryota</taxon>
        <taxon>Viridiplantae</taxon>
        <taxon>Streptophyta</taxon>
        <taxon>Embryophyta</taxon>
        <taxon>Tracheophyta</taxon>
        <taxon>Spermatophyta</taxon>
        <taxon>Magnoliopsida</taxon>
        <taxon>Liliopsida</taxon>
        <taxon>Poales</taxon>
        <taxon>Poaceae</taxon>
        <taxon>PACMAD clade</taxon>
        <taxon>Arundinoideae</taxon>
        <taxon>Arundineae</taxon>
        <taxon>Arundo</taxon>
    </lineage>
</organism>